<protein>
    <recommendedName>
        <fullName evidence="3">S phase cyclin A-associated protein in the endoplasmic reticulum N-terminal domain-containing protein</fullName>
    </recommendedName>
</protein>
<proteinExistence type="predicted"/>
<evidence type="ECO:0000256" key="1">
    <source>
        <dbReference type="SAM" id="Coils"/>
    </source>
</evidence>
<evidence type="ECO:0000313" key="5">
    <source>
        <dbReference type="Proteomes" id="UP000095300"/>
    </source>
</evidence>
<feature type="region of interest" description="Disordered" evidence="2">
    <location>
        <begin position="654"/>
        <end position="709"/>
    </location>
</feature>
<name>A0A1I8PVI8_STOCA</name>
<feature type="compositionally biased region" description="Basic and acidic residues" evidence="2">
    <location>
        <begin position="376"/>
        <end position="389"/>
    </location>
</feature>
<feature type="region of interest" description="Disordered" evidence="2">
    <location>
        <begin position="231"/>
        <end position="258"/>
    </location>
</feature>
<dbReference type="Pfam" id="PF16501">
    <property type="entry name" value="SCAPER_N"/>
    <property type="match status" value="1"/>
</dbReference>
<evidence type="ECO:0000256" key="2">
    <source>
        <dbReference type="SAM" id="MobiDB-lite"/>
    </source>
</evidence>
<feature type="compositionally biased region" description="Basic and acidic residues" evidence="2">
    <location>
        <begin position="295"/>
        <end position="305"/>
    </location>
</feature>
<evidence type="ECO:0000259" key="3">
    <source>
        <dbReference type="Pfam" id="PF16501"/>
    </source>
</evidence>
<organism evidence="4 5">
    <name type="scientific">Stomoxys calcitrans</name>
    <name type="common">Stable fly</name>
    <name type="synonym">Conops calcitrans</name>
    <dbReference type="NCBI Taxonomy" id="35570"/>
    <lineage>
        <taxon>Eukaryota</taxon>
        <taxon>Metazoa</taxon>
        <taxon>Ecdysozoa</taxon>
        <taxon>Arthropoda</taxon>
        <taxon>Hexapoda</taxon>
        <taxon>Insecta</taxon>
        <taxon>Pterygota</taxon>
        <taxon>Neoptera</taxon>
        <taxon>Endopterygota</taxon>
        <taxon>Diptera</taxon>
        <taxon>Brachycera</taxon>
        <taxon>Muscomorpha</taxon>
        <taxon>Muscoidea</taxon>
        <taxon>Muscidae</taxon>
        <taxon>Stomoxys</taxon>
    </lineage>
</organism>
<dbReference type="PANTHER" id="PTHR31434">
    <property type="entry name" value="S PHASE CYCLIN A-ASSOCIATED PROTEIN IN THE ENDOPLASMIC RETICULUM"/>
    <property type="match status" value="1"/>
</dbReference>
<feature type="region of interest" description="Disordered" evidence="2">
    <location>
        <begin position="362"/>
        <end position="411"/>
    </location>
</feature>
<dbReference type="Proteomes" id="UP000095300">
    <property type="component" value="Unassembled WGS sequence"/>
</dbReference>
<feature type="region of interest" description="Disordered" evidence="2">
    <location>
        <begin position="827"/>
        <end position="846"/>
    </location>
</feature>
<sequence>MEMKEVLGREGRDAKNLVAYQICDKPLHLSSTYDKTLPHRKPPKSPNALLPFSLQTPKKSHSPTRATTKQSTGPRVRSASTGRDKKSELQARYWALLFGNLQRAVNEIYQTVECYENISSCQEAILVLENYVRDFKALGEWFKVSWDYESRPLQQRPNSLAWEIRKSNPVPRVRAKSLSSPTVSGKSSPCPYPYNSGKSSPCLDGLSPRKGVRVNVRELFASSKRLINEIPKDFEEQRSTPSATQASAGAEEETPPLVLENRSHQYAQTDLEDDHLTLAGIREKMQREQEEMEAKEELRIQKQIEEEQTLQEEEEEEEERKPRLKESAEQRHQEASQENIEQEPTAVEMTIEKLNAMENEFLATNTQKEPTPPETLLKKVGDGADEKSSKTAAEPAAKKAAAPQNPAVQNSPLKYSSVLNRPAAPSVTPIMNNQTASKPIANTKSSTLRAATAGKTVPSKTQANVAIKRTSTSAGSVANNKSTTKIVSKNNNRVTLVPRTNSSGKTEFYGPPSNVATRLSARSRTMIEMNNNGNSSAPQKHATNFLKRNTTNLTKSSLLGSHSSHRTSKDDIGSSTSTLKASNEKISSSKNSINYHHSHVTGGEERRSEPKQLPSNDNNDGWLTVKNRRRPSMHWSSRFNQPTGYASLPTLALLDEKPGDDDTLDPHHKNAQQETAKVVQPIVNGGKSAKSGKNKTAEKNAKSTQHSIRPEIKNAKAKVNSLPSQKKNATQVAKESALPLVRNVNLANIPTRQTIIKRQKSDLTGLKMTSLHKEYMRSEKLALRKQTNVVNGTTKSSEILNYHHLGSGDCSDINSSAETIVEAQNSSPTDMLSSEMSSSGGGGSDHNKIDIKIQTNRDFSKTIGDLYKSISNRVDISLTNPQVSNGPGALSSCDENDECDEHQRLLVEEQESLERQIRELESTEIDVDTETDETDCEVGILGNDRDDEEDRDDFNLDTSVVFVPINEHDDDPNQSLETRYQALLSEMSWGEREEALATLQAYVSRHPGRAQELHQKLSSPSRRRSLQETLKKYQAKQARAQQKRELLNKEKAIKIQQLLARVEDVKAAKRQLIEDKRVKMEGRLQRAAENREQYLRNIIEKAHDEEKKLKEINFIKNIEAQNKRLDLIESSKETEGRLQDLEQERQKRLEEKAAKEAAVERRRQELEQARQRKLEKMNESRLEREQRIGKMQEQKEKRRQALAREKARDREERLLALQVHQQQTTEELQRKILQKQKESARRHEENIEHIRQRALELTIPSRNVEENGVLRSELDENVEDGDLSSTVSDVGSREHTRGYKKKMKKLKQRMSQAAEEYLKELQPVPLHMKRESQIPKYLNLVNKGGGSQGLERALGHLLRIMAKAQVFDFQCFLLMDGLGTITTAVISPGMQGDSDVSKKAVVIAVQLYRNACTLCPQIARHALLGNSIVGLFDALFQSLQLPEEKSPHHPVELSTELMLACTVALSPSYTKKHTHPNVLERLPDLISYAVITGLVEILSRRCMKIRESIENHQSVVLSLLATLGFITRFIDVCPAGPTDPTRFLSAAKSTELFGSISMLYASVVPIGECIPPRTISLAAATFNLLVSMAVLDLATFQEVMSSEAISLKFLDVITILLKYCGNKCTAAKNSETQAVIIDLIATIGFFCANNKQNQDLLTSEQCSIIIKNLTKLPEHLNVVVYPCLVTITFQNQEARNVISRDFNLEFLDEYSKSEKAKKNHLVALLKDKT</sequence>
<feature type="region of interest" description="Disordered" evidence="2">
    <location>
        <begin position="555"/>
        <end position="625"/>
    </location>
</feature>
<feature type="compositionally biased region" description="Polar residues" evidence="2">
    <location>
        <begin position="496"/>
        <end position="505"/>
    </location>
</feature>
<keyword evidence="1" id="KW-0175">Coiled coil</keyword>
<feature type="compositionally biased region" description="Acidic residues" evidence="2">
    <location>
        <begin position="306"/>
        <end position="318"/>
    </location>
</feature>
<feature type="compositionally biased region" description="Basic and acidic residues" evidence="2">
    <location>
        <begin position="1170"/>
        <end position="1196"/>
    </location>
</feature>
<dbReference type="KEGG" id="scac:106085010"/>
<feature type="compositionally biased region" description="Basic and acidic residues" evidence="2">
    <location>
        <begin position="319"/>
        <end position="335"/>
    </location>
</feature>
<feature type="compositionally biased region" description="Low complexity" evidence="2">
    <location>
        <begin position="390"/>
        <end position="403"/>
    </location>
</feature>
<feature type="compositionally biased region" description="Polar residues" evidence="2">
    <location>
        <begin position="53"/>
        <end position="81"/>
    </location>
</feature>
<feature type="coiled-coil region" evidence="1">
    <location>
        <begin position="899"/>
        <end position="933"/>
    </location>
</feature>
<reference evidence="4" key="1">
    <citation type="submission" date="2020-05" db="UniProtKB">
        <authorList>
            <consortium name="EnsemblMetazoa"/>
        </authorList>
    </citation>
    <scope>IDENTIFICATION</scope>
    <source>
        <strain evidence="4">USDA</strain>
    </source>
</reference>
<dbReference type="PANTHER" id="PTHR31434:SF2">
    <property type="entry name" value="S PHASE CYCLIN A-ASSOCIATED PROTEIN IN THE ENDOPLASMIC RETICULUM"/>
    <property type="match status" value="1"/>
</dbReference>
<dbReference type="VEuPathDB" id="VectorBase:SCAU011512"/>
<feature type="region of interest" description="Disordered" evidence="2">
    <location>
        <begin position="1273"/>
        <end position="1304"/>
    </location>
</feature>
<feature type="compositionally biased region" description="Polar residues" evidence="2">
    <location>
        <begin position="177"/>
        <end position="187"/>
    </location>
</feature>
<keyword evidence="5" id="KW-1185">Reference proteome</keyword>
<feature type="region of interest" description="Disordered" evidence="2">
    <location>
        <begin position="33"/>
        <end position="84"/>
    </location>
</feature>
<feature type="region of interest" description="Disordered" evidence="2">
    <location>
        <begin position="286"/>
        <end position="347"/>
    </location>
</feature>
<dbReference type="STRING" id="35570.A0A1I8PVI8"/>
<feature type="region of interest" description="Disordered" evidence="2">
    <location>
        <begin position="496"/>
        <end position="515"/>
    </location>
</feature>
<feature type="region of interest" description="Disordered" evidence="2">
    <location>
        <begin position="173"/>
        <end position="194"/>
    </location>
</feature>
<feature type="region of interest" description="Disordered" evidence="2">
    <location>
        <begin position="1170"/>
        <end position="1206"/>
    </location>
</feature>
<gene>
    <name evidence="4" type="primary">106085010</name>
</gene>
<feature type="coiled-coil region" evidence="1">
    <location>
        <begin position="1023"/>
        <end position="1097"/>
    </location>
</feature>
<feature type="domain" description="S phase cyclin A-associated protein in the endoplasmic reticulum N-terminal" evidence="3">
    <location>
        <begin position="80"/>
        <end position="174"/>
    </location>
</feature>
<dbReference type="InterPro" id="IPR032446">
    <property type="entry name" value="SCAPER_N"/>
</dbReference>
<accession>A0A1I8PVI8</accession>
<dbReference type="EnsemblMetazoa" id="SCAU011512-RB">
    <property type="protein sequence ID" value="SCAU011512-PB"/>
    <property type="gene ID" value="SCAU011512"/>
</dbReference>
<evidence type="ECO:0000313" key="4">
    <source>
        <dbReference type="EnsemblMetazoa" id="SCAU011512-PB"/>
    </source>
</evidence>
<feature type="compositionally biased region" description="Low complexity" evidence="2">
    <location>
        <begin position="580"/>
        <end position="595"/>
    </location>
</feature>
<dbReference type="OrthoDB" id="71500at2759"/>